<accession>A0A840NW47</accession>
<dbReference type="SUPFAM" id="SSF55729">
    <property type="entry name" value="Acyl-CoA N-acyltransferases (Nat)"/>
    <property type="match status" value="1"/>
</dbReference>
<reference evidence="2 3" key="1">
    <citation type="submission" date="2020-08" db="EMBL/GenBank/DDBJ databases">
        <title>Genomic Encyclopedia of Type Strains, Phase IV (KMG-IV): sequencing the most valuable type-strain genomes for metagenomic binning, comparative biology and taxonomic classification.</title>
        <authorList>
            <person name="Goeker M."/>
        </authorList>
    </citation>
    <scope>NUCLEOTIDE SEQUENCE [LARGE SCALE GENOMIC DNA]</scope>
    <source>
        <strain evidence="2 3">DSM 45615</strain>
    </source>
</reference>
<feature type="domain" description="N-acetyltransferase" evidence="1">
    <location>
        <begin position="19"/>
        <end position="171"/>
    </location>
</feature>
<sequence length="187" mass="19894">MIRTQVVQVPGPTVPFEAIEVRPARPGDEEPVRRFLAGLSLRTQTLRFFTGVSRPSRTLLRALLAVDGNRDALLAVPTGTGEVVGHAMSYAREGGADVEVAIVVADEWQGMGCGARLMDALLGRAAARGARTAAMDVMGENRRVLAMIRRRWPGAAMRVCSGTVEVVVRIPAAPDLNDLANGGPRVG</sequence>
<gene>
    <name evidence="2" type="ORF">HNP84_000084</name>
</gene>
<dbReference type="GO" id="GO:0016747">
    <property type="term" value="F:acyltransferase activity, transferring groups other than amino-acyl groups"/>
    <property type="evidence" value="ECO:0007669"/>
    <property type="project" value="InterPro"/>
</dbReference>
<name>A0A840NW47_9ACTN</name>
<comment type="caution">
    <text evidence="2">The sequence shown here is derived from an EMBL/GenBank/DDBJ whole genome shotgun (WGS) entry which is preliminary data.</text>
</comment>
<dbReference type="InterPro" id="IPR016181">
    <property type="entry name" value="Acyl_CoA_acyltransferase"/>
</dbReference>
<proteinExistence type="predicted"/>
<keyword evidence="2" id="KW-0808">Transferase</keyword>
<evidence type="ECO:0000313" key="3">
    <source>
        <dbReference type="Proteomes" id="UP000578449"/>
    </source>
</evidence>
<keyword evidence="3" id="KW-1185">Reference proteome</keyword>
<dbReference type="RefSeq" id="WP_185047296.1">
    <property type="nucleotide sequence ID" value="NZ_BAABIX010000051.1"/>
</dbReference>
<organism evidence="2 3">
    <name type="scientific">Thermocatellispora tengchongensis</name>
    <dbReference type="NCBI Taxonomy" id="1073253"/>
    <lineage>
        <taxon>Bacteria</taxon>
        <taxon>Bacillati</taxon>
        <taxon>Actinomycetota</taxon>
        <taxon>Actinomycetes</taxon>
        <taxon>Streptosporangiales</taxon>
        <taxon>Streptosporangiaceae</taxon>
        <taxon>Thermocatellispora</taxon>
    </lineage>
</organism>
<dbReference type="EMBL" id="JACHGN010000001">
    <property type="protein sequence ID" value="MBB5130396.1"/>
    <property type="molecule type" value="Genomic_DNA"/>
</dbReference>
<dbReference type="PROSITE" id="PS51186">
    <property type="entry name" value="GNAT"/>
    <property type="match status" value="1"/>
</dbReference>
<protein>
    <submittedName>
        <fullName evidence="2">Acetyltransferase</fullName>
    </submittedName>
</protein>
<dbReference type="Proteomes" id="UP000578449">
    <property type="component" value="Unassembled WGS sequence"/>
</dbReference>
<evidence type="ECO:0000313" key="2">
    <source>
        <dbReference type="EMBL" id="MBB5130396.1"/>
    </source>
</evidence>
<dbReference type="AlphaFoldDB" id="A0A840NW47"/>
<dbReference type="Pfam" id="PF00583">
    <property type="entry name" value="Acetyltransf_1"/>
    <property type="match status" value="1"/>
</dbReference>
<dbReference type="Gene3D" id="3.40.630.30">
    <property type="match status" value="1"/>
</dbReference>
<evidence type="ECO:0000259" key="1">
    <source>
        <dbReference type="PROSITE" id="PS51186"/>
    </source>
</evidence>
<dbReference type="InterPro" id="IPR000182">
    <property type="entry name" value="GNAT_dom"/>
</dbReference>